<evidence type="ECO:0000313" key="2">
    <source>
        <dbReference type="Proteomes" id="UP001239111"/>
    </source>
</evidence>
<organism evidence="1 2">
    <name type="scientific">Eretmocerus hayati</name>
    <dbReference type="NCBI Taxonomy" id="131215"/>
    <lineage>
        <taxon>Eukaryota</taxon>
        <taxon>Metazoa</taxon>
        <taxon>Ecdysozoa</taxon>
        <taxon>Arthropoda</taxon>
        <taxon>Hexapoda</taxon>
        <taxon>Insecta</taxon>
        <taxon>Pterygota</taxon>
        <taxon>Neoptera</taxon>
        <taxon>Endopterygota</taxon>
        <taxon>Hymenoptera</taxon>
        <taxon>Apocrita</taxon>
        <taxon>Proctotrupomorpha</taxon>
        <taxon>Chalcidoidea</taxon>
        <taxon>Aphelinidae</taxon>
        <taxon>Aphelininae</taxon>
        <taxon>Eretmocerus</taxon>
    </lineage>
</organism>
<sequence length="147" mass="15818">MTNSTPKNHKIERHGSPNGNSKQKRSPNYVKTVTYFANGHNNSYNTPPPNGGNGGRNAKFSNTKQNCSPSSTSAKNIPRASPVRHDILRGSPTNSFYAGAKFSEPPSPASLPKPPSHWTGLMIGCGSEANRNCLVSQNLKMILNVQA</sequence>
<dbReference type="Proteomes" id="UP001239111">
    <property type="component" value="Chromosome 4"/>
</dbReference>
<protein>
    <submittedName>
        <fullName evidence="1">Uncharacterized protein</fullName>
    </submittedName>
</protein>
<evidence type="ECO:0000313" key="1">
    <source>
        <dbReference type="EMBL" id="KAJ8668100.1"/>
    </source>
</evidence>
<dbReference type="EMBL" id="CM056744">
    <property type="protein sequence ID" value="KAJ8668100.1"/>
    <property type="molecule type" value="Genomic_DNA"/>
</dbReference>
<comment type="caution">
    <text evidence="1">The sequence shown here is derived from an EMBL/GenBank/DDBJ whole genome shotgun (WGS) entry which is preliminary data.</text>
</comment>
<accession>A0ACC2NES0</accession>
<name>A0ACC2NES0_9HYME</name>
<gene>
    <name evidence="1" type="ORF">QAD02_009763</name>
</gene>
<proteinExistence type="predicted"/>
<reference evidence="1" key="1">
    <citation type="submission" date="2023-04" db="EMBL/GenBank/DDBJ databases">
        <title>A chromosome-level genome assembly of the parasitoid wasp Eretmocerus hayati.</title>
        <authorList>
            <person name="Zhong Y."/>
            <person name="Liu S."/>
            <person name="Liu Y."/>
        </authorList>
    </citation>
    <scope>NUCLEOTIDE SEQUENCE</scope>
    <source>
        <strain evidence="1">ZJU_SS_LIU_2023</strain>
    </source>
</reference>
<keyword evidence="2" id="KW-1185">Reference proteome</keyword>